<name>A0AAE0Z9S8_9GAST</name>
<evidence type="ECO:0000313" key="1">
    <source>
        <dbReference type="EMBL" id="KAK3765365.1"/>
    </source>
</evidence>
<proteinExistence type="predicted"/>
<evidence type="ECO:0000313" key="2">
    <source>
        <dbReference type="Proteomes" id="UP001283361"/>
    </source>
</evidence>
<comment type="caution">
    <text evidence="1">The sequence shown here is derived from an EMBL/GenBank/DDBJ whole genome shotgun (WGS) entry which is preliminary data.</text>
</comment>
<reference evidence="1" key="1">
    <citation type="journal article" date="2023" name="G3 (Bethesda)">
        <title>A reference genome for the long-term kleptoplast-retaining sea slug Elysia crispata morphotype clarki.</title>
        <authorList>
            <person name="Eastman K.E."/>
            <person name="Pendleton A.L."/>
            <person name="Shaikh M.A."/>
            <person name="Suttiyut T."/>
            <person name="Ogas R."/>
            <person name="Tomko P."/>
            <person name="Gavelis G."/>
            <person name="Widhalm J.R."/>
            <person name="Wisecaver J.H."/>
        </authorList>
    </citation>
    <scope>NUCLEOTIDE SEQUENCE</scope>
    <source>
        <strain evidence="1">ECLA1</strain>
    </source>
</reference>
<dbReference type="EMBL" id="JAWDGP010004318">
    <property type="protein sequence ID" value="KAK3765365.1"/>
    <property type="molecule type" value="Genomic_DNA"/>
</dbReference>
<accession>A0AAE0Z9S8</accession>
<protein>
    <submittedName>
        <fullName evidence="1">Uncharacterized protein</fullName>
    </submittedName>
</protein>
<dbReference type="AlphaFoldDB" id="A0AAE0Z9S8"/>
<organism evidence="1 2">
    <name type="scientific">Elysia crispata</name>
    <name type="common">lettuce slug</name>
    <dbReference type="NCBI Taxonomy" id="231223"/>
    <lineage>
        <taxon>Eukaryota</taxon>
        <taxon>Metazoa</taxon>
        <taxon>Spiralia</taxon>
        <taxon>Lophotrochozoa</taxon>
        <taxon>Mollusca</taxon>
        <taxon>Gastropoda</taxon>
        <taxon>Heterobranchia</taxon>
        <taxon>Euthyneura</taxon>
        <taxon>Panpulmonata</taxon>
        <taxon>Sacoglossa</taxon>
        <taxon>Placobranchoidea</taxon>
        <taxon>Plakobranchidae</taxon>
        <taxon>Elysia</taxon>
    </lineage>
</organism>
<gene>
    <name evidence="1" type="ORF">RRG08_065121</name>
</gene>
<sequence length="97" mass="10683">MLAVYKSKLRQFEPEEGLSARSGTKLQKLVPCLELSVFTGLFASGETGSVVVVGSLSVCTDTLWRIIIVRGEGWVERGSSQRLAEMIGREHRSDIQT</sequence>
<keyword evidence="2" id="KW-1185">Reference proteome</keyword>
<dbReference type="Proteomes" id="UP001283361">
    <property type="component" value="Unassembled WGS sequence"/>
</dbReference>